<dbReference type="InterPro" id="IPR027474">
    <property type="entry name" value="L-asparaginase_N"/>
</dbReference>
<dbReference type="Gene3D" id="3.40.50.40">
    <property type="match status" value="1"/>
</dbReference>
<dbReference type="RefSeq" id="WP_285723686.1">
    <property type="nucleotide sequence ID" value="NZ_BSDD01000002.1"/>
</dbReference>
<feature type="domain" description="L-asparaginase N-terminal" evidence="2">
    <location>
        <begin position="5"/>
        <end position="185"/>
    </location>
</feature>
<dbReference type="PANTHER" id="PTHR11707:SF28">
    <property type="entry name" value="60 KDA LYSOPHOSPHOLIPASE"/>
    <property type="match status" value="1"/>
</dbReference>
<feature type="domain" description="Asparaginase/glutaminase C-terminal" evidence="3">
    <location>
        <begin position="223"/>
        <end position="319"/>
    </location>
</feature>
<comment type="caution">
    <text evidence="4">The sequence shown here is derived from an EMBL/GenBank/DDBJ whole genome shotgun (WGS) entry which is preliminary data.</text>
</comment>
<name>A0ABQ5Q4Q3_9BACT</name>
<evidence type="ECO:0000313" key="5">
    <source>
        <dbReference type="Proteomes" id="UP001165089"/>
    </source>
</evidence>
<sequence>MARSILLLHTGGTLGMAPSGEPASLAPGRFLDHLQEQVPELGQLARLAVEVPFNQDSACLEPAHILALADRVRKAERDFDGFVIIHGTDTMAFTASCLGFLLADLGKPVVLTGSQRPLAFVRSDARGNLINAVDLACRGIPEIGICFGTHWIRGVAADKLSVHQFEAFQSPNLPPLAEIGAEILLHPEVGQFLRQVPPGLGGALDLAVHTLTPHPGMAWSPVPEGARAVLIQAFGAGNLPMGRVDLRAMLADCRARNLPVVVTSQCPAGGVDLSAYEMGQALLKAGALSGGLHTRWAALAKLGLVLGAGGGVAQVREAFEVPWAGEPMPGGAWSQS</sequence>
<dbReference type="SMART" id="SM00870">
    <property type="entry name" value="Asparaginase"/>
    <property type="match status" value="1"/>
</dbReference>
<dbReference type="InterPro" id="IPR006034">
    <property type="entry name" value="Asparaginase/glutaminase-like"/>
</dbReference>
<dbReference type="SFLD" id="SFLDS00057">
    <property type="entry name" value="Glutaminase/Asparaginase"/>
    <property type="match status" value="1"/>
</dbReference>
<dbReference type="InterPro" id="IPR027473">
    <property type="entry name" value="L-asparaginase_C"/>
</dbReference>
<reference evidence="4 5" key="1">
    <citation type="journal article" date="2023" name="Antonie Van Leeuwenhoek">
        <title>Mesoterricola silvestris gen. nov., sp. nov., Mesoterricola sediminis sp. nov., Geothrix oryzae sp. nov., Geothrix edaphica sp. nov., Geothrix rubra sp. nov., and Geothrix limicola sp. nov., six novel members of Acidobacteriota isolated from soils.</title>
        <authorList>
            <person name="Itoh H."/>
            <person name="Sugisawa Y."/>
            <person name="Mise K."/>
            <person name="Xu Z."/>
            <person name="Kuniyasu M."/>
            <person name="Ushijima N."/>
            <person name="Kawano K."/>
            <person name="Kobayashi E."/>
            <person name="Shiratori Y."/>
            <person name="Masuda Y."/>
            <person name="Senoo K."/>
        </authorList>
    </citation>
    <scope>NUCLEOTIDE SEQUENCE [LARGE SCALE GENOMIC DNA]</scope>
    <source>
        <strain evidence="4 5">Red803</strain>
    </source>
</reference>
<keyword evidence="5" id="KW-1185">Reference proteome</keyword>
<dbReference type="Gene3D" id="3.40.50.1170">
    <property type="entry name" value="L-asparaginase, N-terminal domain"/>
    <property type="match status" value="1"/>
</dbReference>
<dbReference type="PROSITE" id="PS00917">
    <property type="entry name" value="ASN_GLN_ASE_2"/>
    <property type="match status" value="1"/>
</dbReference>
<dbReference type="Pfam" id="PF17763">
    <property type="entry name" value="Asparaginase_C"/>
    <property type="match status" value="1"/>
</dbReference>
<evidence type="ECO:0000259" key="2">
    <source>
        <dbReference type="Pfam" id="PF00710"/>
    </source>
</evidence>
<dbReference type="SUPFAM" id="SSF53774">
    <property type="entry name" value="Glutaminase/Asparaginase"/>
    <property type="match status" value="1"/>
</dbReference>
<dbReference type="InterPro" id="IPR041725">
    <property type="entry name" value="L-asparaginase_I"/>
</dbReference>
<dbReference type="EMBL" id="BSDD01000002">
    <property type="protein sequence ID" value="GLH69672.1"/>
    <property type="molecule type" value="Genomic_DNA"/>
</dbReference>
<dbReference type="PIRSF" id="PIRSF500176">
    <property type="entry name" value="L_ASNase"/>
    <property type="match status" value="1"/>
</dbReference>
<dbReference type="InterPro" id="IPR027475">
    <property type="entry name" value="Asparaginase/glutaminase_AS2"/>
</dbReference>
<dbReference type="PRINTS" id="PR00139">
    <property type="entry name" value="ASNGLNASE"/>
</dbReference>
<gene>
    <name evidence="4" type="ORF">GETHPA_12050</name>
</gene>
<dbReference type="PANTHER" id="PTHR11707">
    <property type="entry name" value="L-ASPARAGINASE"/>
    <property type="match status" value="1"/>
</dbReference>
<protein>
    <submittedName>
        <fullName evidence="4">L-asparaginase 1</fullName>
    </submittedName>
</protein>
<accession>A0ABQ5Q4Q3</accession>
<dbReference type="Proteomes" id="UP001165089">
    <property type="component" value="Unassembled WGS sequence"/>
</dbReference>
<evidence type="ECO:0000313" key="4">
    <source>
        <dbReference type="EMBL" id="GLH69672.1"/>
    </source>
</evidence>
<dbReference type="PROSITE" id="PS51732">
    <property type="entry name" value="ASN_GLN_ASE_3"/>
    <property type="match status" value="1"/>
</dbReference>
<evidence type="ECO:0000259" key="3">
    <source>
        <dbReference type="Pfam" id="PF17763"/>
    </source>
</evidence>
<dbReference type="InterPro" id="IPR037152">
    <property type="entry name" value="L-asparaginase_N_sf"/>
</dbReference>
<evidence type="ECO:0000256" key="1">
    <source>
        <dbReference type="PROSITE-ProRule" id="PRU10100"/>
    </source>
</evidence>
<dbReference type="InterPro" id="IPR040919">
    <property type="entry name" value="Asparaginase_C"/>
</dbReference>
<organism evidence="4 5">
    <name type="scientific">Geothrix rubra</name>
    <dbReference type="NCBI Taxonomy" id="2927977"/>
    <lineage>
        <taxon>Bacteria</taxon>
        <taxon>Pseudomonadati</taxon>
        <taxon>Acidobacteriota</taxon>
        <taxon>Holophagae</taxon>
        <taxon>Holophagales</taxon>
        <taxon>Holophagaceae</taxon>
        <taxon>Geothrix</taxon>
    </lineage>
</organism>
<dbReference type="CDD" id="cd08963">
    <property type="entry name" value="L-asparaginase_I"/>
    <property type="match status" value="1"/>
</dbReference>
<feature type="active site" evidence="1">
    <location>
        <position position="88"/>
    </location>
</feature>
<dbReference type="InterPro" id="IPR036152">
    <property type="entry name" value="Asp/glu_Ase-like_sf"/>
</dbReference>
<dbReference type="Pfam" id="PF00710">
    <property type="entry name" value="Asparaginase"/>
    <property type="match status" value="1"/>
</dbReference>
<dbReference type="PIRSF" id="PIRSF001220">
    <property type="entry name" value="L-ASNase_gatD"/>
    <property type="match status" value="1"/>
</dbReference>
<proteinExistence type="predicted"/>